<dbReference type="Gene3D" id="1.10.3810.10">
    <property type="entry name" value="Biosynthetic peptidoglycan transglycosylase-like"/>
    <property type="match status" value="1"/>
</dbReference>
<keyword evidence="9" id="KW-0645">Protease</keyword>
<evidence type="ECO:0000256" key="18">
    <source>
        <dbReference type="ARBA" id="ARBA00023316"/>
    </source>
</evidence>
<comment type="function">
    <text evidence="1 23">Cell wall formation. Synthesis of cross-linked peptidoglycan from the lipid intermediates. The enzyme has a penicillin-insensitive transglycosylase N-terminal domain (formation of linear glycan strands) and a penicillin-sensitive transpeptidase C-terminal domain (cross-linking of the peptide subunits).</text>
</comment>
<feature type="active site" description="Acyl-ester intermediate; for transpeptidase activity" evidence="24">
    <location>
        <position position="453"/>
    </location>
</feature>
<keyword evidence="18 23" id="KW-0961">Cell wall biogenesis/degradation</keyword>
<dbReference type="InterPro" id="IPR001460">
    <property type="entry name" value="PCN-bd_Tpept"/>
</dbReference>
<keyword evidence="16" id="KW-0046">Antibiotic resistance</keyword>
<proteinExistence type="inferred from homology"/>
<feature type="active site" description="Proton donor; for transglycosylase activity" evidence="24">
    <location>
        <position position="178"/>
    </location>
</feature>
<evidence type="ECO:0000256" key="15">
    <source>
        <dbReference type="ARBA" id="ARBA00023136"/>
    </source>
</evidence>
<evidence type="ECO:0000313" key="29">
    <source>
        <dbReference type="EMBL" id="RUO68296.1"/>
    </source>
</evidence>
<evidence type="ECO:0000256" key="22">
    <source>
        <dbReference type="NCBIfam" id="TIGR02071"/>
    </source>
</evidence>
<evidence type="ECO:0000256" key="12">
    <source>
        <dbReference type="ARBA" id="ARBA00022801"/>
    </source>
</evidence>
<comment type="subcellular location">
    <subcellularLocation>
        <location evidence="2">Cell membrane</location>
    </subcellularLocation>
</comment>
<dbReference type="EMBL" id="PIQC01000006">
    <property type="protein sequence ID" value="RUO68296.1"/>
    <property type="molecule type" value="Genomic_DNA"/>
</dbReference>
<keyword evidence="8" id="KW-0121">Carboxypeptidase</keyword>
<evidence type="ECO:0000256" key="25">
    <source>
        <dbReference type="SAM" id="Phobius"/>
    </source>
</evidence>
<keyword evidence="14 23" id="KW-0573">Peptidoglycan synthesis</keyword>
<dbReference type="PANTHER" id="PTHR32282:SF11">
    <property type="entry name" value="PENICILLIN-BINDING PROTEIN 1B"/>
    <property type="match status" value="1"/>
</dbReference>
<dbReference type="Pfam" id="PF14814">
    <property type="entry name" value="UB2H"/>
    <property type="match status" value="1"/>
</dbReference>
<dbReference type="PIRSF" id="PIRSF002799">
    <property type="entry name" value="PBP_1b"/>
    <property type="match status" value="1"/>
</dbReference>
<evidence type="ECO:0000256" key="5">
    <source>
        <dbReference type="ARBA" id="ARBA00007739"/>
    </source>
</evidence>
<dbReference type="InterPro" id="IPR023346">
    <property type="entry name" value="Lysozyme-like_dom_sf"/>
</dbReference>
<evidence type="ECO:0000256" key="8">
    <source>
        <dbReference type="ARBA" id="ARBA00022645"/>
    </source>
</evidence>
<dbReference type="UniPathway" id="UPA00219"/>
<sequence>MIKSRWFQYLFWTSFKIGLVLIAVVGLYAIYLDASLSRHFSNDRYQAPALVYAGEVRLEQNHPMRLQRLVDILERVGYQRNSNTEQSGYYSVGESNVMVHRRPFDFSDGPQMAQRVQINFRGERIASLKSWPSGREIESFRLEPELIGRISTLSKEDRLLVGLEVVPNLLIETLLKVEDQAFYHHQGVSPWSILRALAANVRAGRTVQGGSTLTQQLVKNLYLTREQTLWRKFHEAMMSLVIDYRFDKNTILETYLNEVYFGQDGRNAIHGIGLASQFYFGKQVQELNPSEVALMVGMIKGPSYYDPRRFPERARQRRDTVLKVMFENDLVGKDNYVAAVEQELDVKESRRLVEHPYPHYMDLVRREMKRIVLPEDWQDTGLKIFTHLQVDVQNSVQRSLAQQLMADGEDAKLEGAMVVADYRNGTVSALAGGRLGQALGYNRALLALRPIGSLMKPIIYAAAMQDSGIGLHTPVADEPIILSDKNGKEWQPNNYDETFSGSLLLYDALVQSRNLPAVRVGMEVGIDQLVSYLRELGVTTPLQAYPSLTLGSASLSPMAVTRIYSALMNNGHYQPLAAVSSITTHQGDVLYRRQSPEAKEVFDQSVSYLTRYGLHGVVAEGTASRLQSALAGQTLGGKTGTTNDYRDSWFVAVDGEQVVTVWLGRDDNQPVGLTGSSGALKVAADFYGDLPPLSMSLDVPEPLMMQNFHPTTGQKIPDDCANGRRLPAEEIRLPEDITCEGNIREKNWWERLFGG</sequence>
<reference evidence="30" key="1">
    <citation type="journal article" date="2018" name="Front. Microbiol.">
        <title>Genome-Based Analysis Reveals the Taxonomy and Diversity of the Family Idiomarinaceae.</title>
        <authorList>
            <person name="Liu Y."/>
            <person name="Lai Q."/>
            <person name="Shao Z."/>
        </authorList>
    </citation>
    <scope>NUCLEOTIDE SEQUENCE [LARGE SCALE GENOMIC DNA]</scope>
    <source>
        <strain evidence="30">R22</strain>
    </source>
</reference>
<evidence type="ECO:0000256" key="23">
    <source>
        <dbReference type="PIRNR" id="PIRNR002799"/>
    </source>
</evidence>
<evidence type="ECO:0000256" key="20">
    <source>
        <dbReference type="ARBA" id="ARBA00034000"/>
    </source>
</evidence>
<evidence type="ECO:0000256" key="17">
    <source>
        <dbReference type="ARBA" id="ARBA00023268"/>
    </source>
</evidence>
<evidence type="ECO:0000256" key="24">
    <source>
        <dbReference type="PIRSR" id="PIRSR002799-1"/>
    </source>
</evidence>
<protein>
    <recommendedName>
        <fullName evidence="6 22">Penicillin-binding protein 1B</fullName>
        <shortName evidence="23">PBP-1b</shortName>
        <shortName evidence="23">PBP1b</shortName>
    </recommendedName>
    <alternativeName>
        <fullName evidence="19 23">Murein polymerase</fullName>
    </alternativeName>
</protein>
<dbReference type="InterPro" id="IPR050396">
    <property type="entry name" value="Glycosyltr_51/Transpeptidase"/>
</dbReference>
<dbReference type="AlphaFoldDB" id="A0A432YY24"/>
<dbReference type="GO" id="GO:0046677">
    <property type="term" value="P:response to antibiotic"/>
    <property type="evidence" value="ECO:0007669"/>
    <property type="project" value="UniProtKB-UniRule"/>
</dbReference>
<dbReference type="GO" id="GO:0009002">
    <property type="term" value="F:serine-type D-Ala-D-Ala carboxypeptidase activity"/>
    <property type="evidence" value="ECO:0007669"/>
    <property type="project" value="UniProtKB-EC"/>
</dbReference>
<organism evidence="29 30">
    <name type="scientific">Idiomarina ramblicola</name>
    <dbReference type="NCBI Taxonomy" id="263724"/>
    <lineage>
        <taxon>Bacteria</taxon>
        <taxon>Pseudomonadati</taxon>
        <taxon>Pseudomonadota</taxon>
        <taxon>Gammaproteobacteria</taxon>
        <taxon>Alteromonadales</taxon>
        <taxon>Idiomarinaceae</taxon>
        <taxon>Idiomarina</taxon>
    </lineage>
</organism>
<evidence type="ECO:0000259" key="28">
    <source>
        <dbReference type="Pfam" id="PF14814"/>
    </source>
</evidence>
<dbReference type="Pfam" id="PF00905">
    <property type="entry name" value="Transpeptidase"/>
    <property type="match status" value="1"/>
</dbReference>
<dbReference type="Gene3D" id="3.30.2060.10">
    <property type="entry name" value="Penicillin-binding protein 1b domain"/>
    <property type="match status" value="1"/>
</dbReference>
<dbReference type="GO" id="GO:0008955">
    <property type="term" value="F:peptidoglycan glycosyltransferase activity"/>
    <property type="evidence" value="ECO:0007669"/>
    <property type="project" value="UniProtKB-UniRule"/>
</dbReference>
<comment type="caution">
    <text evidence="29">The sequence shown here is derived from an EMBL/GenBank/DDBJ whole genome shotgun (WGS) entry which is preliminary data.</text>
</comment>
<comment type="similarity">
    <text evidence="5 23">In the N-terminal section; belongs to the glycosyltransferase 51 family.</text>
</comment>
<dbReference type="OrthoDB" id="9766909at2"/>
<keyword evidence="13 23" id="KW-0133">Cell shape</keyword>
<keyword evidence="12" id="KW-0378">Hydrolase</keyword>
<accession>A0A432YY24</accession>
<evidence type="ECO:0000259" key="26">
    <source>
        <dbReference type="Pfam" id="PF00905"/>
    </source>
</evidence>
<feature type="domain" description="Bifunctional transglycosylase second" evidence="28">
    <location>
        <begin position="58"/>
        <end position="142"/>
    </location>
</feature>
<dbReference type="NCBIfam" id="TIGR02071">
    <property type="entry name" value="PBP_1b"/>
    <property type="match status" value="1"/>
</dbReference>
<evidence type="ECO:0000256" key="10">
    <source>
        <dbReference type="ARBA" id="ARBA00022676"/>
    </source>
</evidence>
<dbReference type="Proteomes" id="UP000288058">
    <property type="component" value="Unassembled WGS sequence"/>
</dbReference>
<feature type="domain" description="Glycosyl transferase family 51" evidence="27">
    <location>
        <begin position="150"/>
        <end position="325"/>
    </location>
</feature>
<evidence type="ECO:0000256" key="9">
    <source>
        <dbReference type="ARBA" id="ARBA00022670"/>
    </source>
</evidence>
<keyword evidence="25" id="KW-0812">Transmembrane</keyword>
<dbReference type="Gene3D" id="3.40.710.10">
    <property type="entry name" value="DD-peptidase/beta-lactamase superfamily"/>
    <property type="match status" value="1"/>
</dbReference>
<feature type="transmembrane region" description="Helical" evidence="25">
    <location>
        <begin position="9"/>
        <end position="31"/>
    </location>
</feature>
<dbReference type="InterPro" id="IPR036950">
    <property type="entry name" value="PBP_transglycosylase"/>
</dbReference>
<keyword evidence="15 25" id="KW-0472">Membrane</keyword>
<dbReference type="InterPro" id="IPR012338">
    <property type="entry name" value="Beta-lactam/transpept-like"/>
</dbReference>
<keyword evidence="25" id="KW-1133">Transmembrane helix</keyword>
<dbReference type="SUPFAM" id="SSF53955">
    <property type="entry name" value="Lysozyme-like"/>
    <property type="match status" value="1"/>
</dbReference>
<evidence type="ECO:0000256" key="6">
    <source>
        <dbReference type="ARBA" id="ARBA00018637"/>
    </source>
</evidence>
<dbReference type="GO" id="GO:0008360">
    <property type="term" value="P:regulation of cell shape"/>
    <property type="evidence" value="ECO:0007669"/>
    <property type="project" value="UniProtKB-UniRule"/>
</dbReference>
<gene>
    <name evidence="29" type="primary">mrcB</name>
    <name evidence="29" type="ORF">CWI78_08725</name>
</gene>
<evidence type="ECO:0000256" key="16">
    <source>
        <dbReference type="ARBA" id="ARBA00023251"/>
    </source>
</evidence>
<dbReference type="RefSeq" id="WP_126782244.1">
    <property type="nucleotide sequence ID" value="NZ_PIQC01000006.1"/>
</dbReference>
<evidence type="ECO:0000256" key="2">
    <source>
        <dbReference type="ARBA" id="ARBA00004236"/>
    </source>
</evidence>
<evidence type="ECO:0000256" key="13">
    <source>
        <dbReference type="ARBA" id="ARBA00022960"/>
    </source>
</evidence>
<dbReference type="GO" id="GO:0005886">
    <property type="term" value="C:plasma membrane"/>
    <property type="evidence" value="ECO:0007669"/>
    <property type="project" value="UniProtKB-SubCell"/>
</dbReference>
<dbReference type="GO" id="GO:0009252">
    <property type="term" value="P:peptidoglycan biosynthetic process"/>
    <property type="evidence" value="ECO:0007669"/>
    <property type="project" value="UniProtKB-UniRule"/>
</dbReference>
<keyword evidence="17" id="KW-0511">Multifunctional enzyme</keyword>
<keyword evidence="11 23" id="KW-0808">Transferase</keyword>
<dbReference type="SUPFAM" id="SSF56601">
    <property type="entry name" value="beta-lactamase/transpeptidase-like"/>
    <property type="match status" value="1"/>
</dbReference>
<evidence type="ECO:0000256" key="4">
    <source>
        <dbReference type="ARBA" id="ARBA00007090"/>
    </source>
</evidence>
<dbReference type="GO" id="GO:0006508">
    <property type="term" value="P:proteolysis"/>
    <property type="evidence" value="ECO:0007669"/>
    <property type="project" value="UniProtKB-KW"/>
</dbReference>
<dbReference type="InterPro" id="IPR028166">
    <property type="entry name" value="UB2H"/>
</dbReference>
<feature type="domain" description="Penicillin-binding protein transpeptidase" evidence="26">
    <location>
        <begin position="415"/>
        <end position="661"/>
    </location>
</feature>
<dbReference type="PANTHER" id="PTHR32282">
    <property type="entry name" value="BINDING PROTEIN TRANSPEPTIDASE, PUTATIVE-RELATED"/>
    <property type="match status" value="1"/>
</dbReference>
<keyword evidence="10 23" id="KW-0328">Glycosyltransferase</keyword>
<dbReference type="InterPro" id="IPR001264">
    <property type="entry name" value="Glyco_trans_51"/>
</dbReference>
<comment type="similarity">
    <text evidence="4 23">In the C-terminal section; belongs to the transpeptidase family.</text>
</comment>
<evidence type="ECO:0000256" key="1">
    <source>
        <dbReference type="ARBA" id="ARBA00002624"/>
    </source>
</evidence>
<dbReference type="InterPro" id="IPR011813">
    <property type="entry name" value="PBP_1b"/>
</dbReference>
<evidence type="ECO:0000256" key="3">
    <source>
        <dbReference type="ARBA" id="ARBA00004752"/>
    </source>
</evidence>
<dbReference type="GO" id="GO:0009274">
    <property type="term" value="C:peptidoglycan-based cell wall"/>
    <property type="evidence" value="ECO:0007669"/>
    <property type="project" value="UniProtKB-UniRule"/>
</dbReference>
<evidence type="ECO:0000256" key="21">
    <source>
        <dbReference type="ARBA" id="ARBA00049902"/>
    </source>
</evidence>
<dbReference type="GO" id="GO:0008658">
    <property type="term" value="F:penicillin binding"/>
    <property type="evidence" value="ECO:0007669"/>
    <property type="project" value="UniProtKB-UniRule"/>
</dbReference>
<evidence type="ECO:0000256" key="14">
    <source>
        <dbReference type="ARBA" id="ARBA00022984"/>
    </source>
</evidence>
<evidence type="ECO:0000256" key="19">
    <source>
        <dbReference type="ARBA" id="ARBA00032454"/>
    </source>
</evidence>
<evidence type="ECO:0000313" key="30">
    <source>
        <dbReference type="Proteomes" id="UP000288058"/>
    </source>
</evidence>
<dbReference type="GO" id="GO:0030288">
    <property type="term" value="C:outer membrane-bounded periplasmic space"/>
    <property type="evidence" value="ECO:0007669"/>
    <property type="project" value="TreeGrafter"/>
</dbReference>
<comment type="catalytic activity">
    <reaction evidence="21">
        <text>[GlcNAc-(1-&gt;4)-Mur2Ac(oyl-L-Ala-gamma-D-Glu-L-Lys-D-Ala-D-Ala)](n)-di-trans,octa-cis-undecaprenyl diphosphate + beta-D-GlcNAc-(1-&gt;4)-Mur2Ac(oyl-L-Ala-gamma-D-Glu-L-Lys-D-Ala-D-Ala)-di-trans,octa-cis-undecaprenyl diphosphate = [GlcNAc-(1-&gt;4)-Mur2Ac(oyl-L-Ala-gamma-D-Glu-L-Lys-D-Ala-D-Ala)](n+1)-di-trans,octa-cis-undecaprenyl diphosphate + di-trans,octa-cis-undecaprenyl diphosphate + H(+)</text>
        <dbReference type="Rhea" id="RHEA:23708"/>
        <dbReference type="Rhea" id="RHEA-COMP:9602"/>
        <dbReference type="Rhea" id="RHEA-COMP:9603"/>
        <dbReference type="ChEBI" id="CHEBI:15378"/>
        <dbReference type="ChEBI" id="CHEBI:58405"/>
        <dbReference type="ChEBI" id="CHEBI:60033"/>
        <dbReference type="ChEBI" id="CHEBI:78435"/>
        <dbReference type="EC" id="2.4.99.28"/>
    </reaction>
</comment>
<evidence type="ECO:0000259" key="27">
    <source>
        <dbReference type="Pfam" id="PF00912"/>
    </source>
</evidence>
<comment type="catalytic activity">
    <reaction evidence="20">
        <text>Preferential cleavage: (Ac)2-L-Lys-D-Ala-|-D-Ala. Also transpeptidation of peptidyl-alanyl moieties that are N-acyl substituents of D-alanine.</text>
        <dbReference type="EC" id="3.4.16.4"/>
    </reaction>
</comment>
<keyword evidence="30" id="KW-1185">Reference proteome</keyword>
<evidence type="ECO:0000256" key="11">
    <source>
        <dbReference type="ARBA" id="ARBA00022679"/>
    </source>
</evidence>
<name>A0A432YY24_9GAMM</name>
<dbReference type="GO" id="GO:0071555">
    <property type="term" value="P:cell wall organization"/>
    <property type="evidence" value="ECO:0007669"/>
    <property type="project" value="UniProtKB-UniRule"/>
</dbReference>
<keyword evidence="7" id="KW-1003">Cell membrane</keyword>
<evidence type="ECO:0000256" key="7">
    <source>
        <dbReference type="ARBA" id="ARBA00022475"/>
    </source>
</evidence>
<dbReference type="Pfam" id="PF00912">
    <property type="entry name" value="Transgly"/>
    <property type="match status" value="1"/>
</dbReference>
<comment type="pathway">
    <text evidence="3 23">Cell wall biogenesis; peptidoglycan biosynthesis.</text>
</comment>